<evidence type="ECO:0000256" key="1">
    <source>
        <dbReference type="ARBA" id="ARBA00004496"/>
    </source>
</evidence>
<dbReference type="InterPro" id="IPR017441">
    <property type="entry name" value="Protein_kinase_ATP_BS"/>
</dbReference>
<evidence type="ECO:0000256" key="11">
    <source>
        <dbReference type="ARBA" id="ARBA00048679"/>
    </source>
</evidence>
<evidence type="ECO:0000256" key="4">
    <source>
        <dbReference type="ARBA" id="ARBA00022527"/>
    </source>
</evidence>
<dbReference type="Proteomes" id="UP000087171">
    <property type="component" value="Chromosome Ca1"/>
</dbReference>
<evidence type="ECO:0000256" key="10">
    <source>
        <dbReference type="ARBA" id="ARBA00047899"/>
    </source>
</evidence>
<dbReference type="PROSITE" id="PS50011">
    <property type="entry name" value="PROTEIN_KINASE_DOM"/>
    <property type="match status" value="1"/>
</dbReference>
<dbReference type="InterPro" id="IPR011009">
    <property type="entry name" value="Kinase-like_dom_sf"/>
</dbReference>
<keyword evidence="7 13" id="KW-0547">Nucleotide-binding</keyword>
<dbReference type="PANTHER" id="PTHR47987">
    <property type="entry name" value="OS08G0249100 PROTEIN"/>
    <property type="match status" value="1"/>
</dbReference>
<evidence type="ECO:0000256" key="3">
    <source>
        <dbReference type="ARBA" id="ARBA00022490"/>
    </source>
</evidence>
<keyword evidence="6" id="KW-0808">Transferase</keyword>
<dbReference type="PaxDb" id="3827-XP_004486085.1"/>
<keyword evidence="9 13" id="KW-0067">ATP-binding</keyword>
<dbReference type="STRING" id="3827.A0A1S2XCA7"/>
<reference evidence="16" key="1">
    <citation type="journal article" date="2013" name="Nat. Biotechnol.">
        <title>Draft genome sequence of chickpea (Cicer arietinum) provides a resource for trait improvement.</title>
        <authorList>
            <person name="Varshney R.K."/>
            <person name="Song C."/>
            <person name="Saxena R.K."/>
            <person name="Azam S."/>
            <person name="Yu S."/>
            <person name="Sharpe A.G."/>
            <person name="Cannon S."/>
            <person name="Baek J."/>
            <person name="Rosen B.D."/>
            <person name="Tar'an B."/>
            <person name="Millan T."/>
            <person name="Zhang X."/>
            <person name="Ramsay L.D."/>
            <person name="Iwata A."/>
            <person name="Wang Y."/>
            <person name="Nelson W."/>
            <person name="Farmer A.D."/>
            <person name="Gaur P.M."/>
            <person name="Soderlund C."/>
            <person name="Penmetsa R.V."/>
            <person name="Xu C."/>
            <person name="Bharti A.K."/>
            <person name="He W."/>
            <person name="Winter P."/>
            <person name="Zhao S."/>
            <person name="Hane J.K."/>
            <person name="Carrasquilla-Garcia N."/>
            <person name="Condie J.A."/>
            <person name="Upadhyaya H.D."/>
            <person name="Luo M.C."/>
            <person name="Thudi M."/>
            <person name="Gowda C.L."/>
            <person name="Singh N.P."/>
            <person name="Lichtenzveig J."/>
            <person name="Gali K.K."/>
            <person name="Rubio J."/>
            <person name="Nadarajan N."/>
            <person name="Dolezel J."/>
            <person name="Bansal K.C."/>
            <person name="Xu X."/>
            <person name="Edwards D."/>
            <person name="Zhang G."/>
            <person name="Kahl G."/>
            <person name="Gil J."/>
            <person name="Singh K.B."/>
            <person name="Datta S.K."/>
            <person name="Jackson S.A."/>
            <person name="Wang J."/>
            <person name="Cook D.R."/>
        </authorList>
    </citation>
    <scope>NUCLEOTIDE SEQUENCE [LARGE SCALE GENOMIC DNA]</scope>
    <source>
        <strain evidence="16">cv. CDC Frontier</strain>
    </source>
</reference>
<dbReference type="PROSITE" id="PS00108">
    <property type="entry name" value="PROTEIN_KINASE_ST"/>
    <property type="match status" value="1"/>
</dbReference>
<proteinExistence type="predicted"/>
<dbReference type="FunFam" id="3.30.200.20:FF:000445">
    <property type="entry name" value="Receptor-like cytosolic serine/threonine-protein kinase RBK2"/>
    <property type="match status" value="1"/>
</dbReference>
<comment type="catalytic activity">
    <reaction evidence="10">
        <text>L-threonyl-[protein] + ATP = O-phospho-L-threonyl-[protein] + ADP + H(+)</text>
        <dbReference type="Rhea" id="RHEA:46608"/>
        <dbReference type="Rhea" id="RHEA-COMP:11060"/>
        <dbReference type="Rhea" id="RHEA-COMP:11605"/>
        <dbReference type="ChEBI" id="CHEBI:15378"/>
        <dbReference type="ChEBI" id="CHEBI:30013"/>
        <dbReference type="ChEBI" id="CHEBI:30616"/>
        <dbReference type="ChEBI" id="CHEBI:61977"/>
        <dbReference type="ChEBI" id="CHEBI:456216"/>
        <dbReference type="EC" id="2.7.11.1"/>
    </reaction>
</comment>
<dbReference type="PROSITE" id="PS00107">
    <property type="entry name" value="PROTEIN_KINASE_ATP"/>
    <property type="match status" value="1"/>
</dbReference>
<dbReference type="SMART" id="SM00220">
    <property type="entry name" value="S_TKc"/>
    <property type="match status" value="1"/>
</dbReference>
<dbReference type="eggNOG" id="KOG1187">
    <property type="taxonomic scope" value="Eukaryota"/>
</dbReference>
<dbReference type="AlphaFoldDB" id="A0A1S2XCA7"/>
<dbReference type="OrthoDB" id="4062651at2759"/>
<evidence type="ECO:0000259" key="15">
    <source>
        <dbReference type="PROSITE" id="PS50011"/>
    </source>
</evidence>
<evidence type="ECO:0000256" key="13">
    <source>
        <dbReference type="PROSITE-ProRule" id="PRU10141"/>
    </source>
</evidence>
<feature type="compositionally biased region" description="Basic and acidic residues" evidence="14">
    <location>
        <begin position="20"/>
        <end position="33"/>
    </location>
</feature>
<dbReference type="Gene3D" id="3.30.200.20">
    <property type="entry name" value="Phosphorylase Kinase, domain 1"/>
    <property type="match status" value="1"/>
</dbReference>
<comment type="subcellular location">
    <subcellularLocation>
        <location evidence="1">Cytoplasm</location>
    </subcellularLocation>
</comment>
<dbReference type="FunFam" id="1.10.510.10:FF:000335">
    <property type="entry name" value="receptor-like cytosolic serine/threonine-protein kinase RBK2"/>
    <property type="match status" value="1"/>
</dbReference>
<gene>
    <name evidence="17" type="primary">LOC101505157</name>
</gene>
<dbReference type="InterPro" id="IPR046958">
    <property type="entry name" value="RBK1/2/STUNTED"/>
</dbReference>
<evidence type="ECO:0000256" key="5">
    <source>
        <dbReference type="ARBA" id="ARBA00022553"/>
    </source>
</evidence>
<feature type="region of interest" description="Disordered" evidence="14">
    <location>
        <begin position="1"/>
        <end position="97"/>
    </location>
</feature>
<comment type="subunit">
    <text evidence="12">Interacts with ARAC5 and ARAC10.</text>
</comment>
<comment type="catalytic activity">
    <reaction evidence="11">
        <text>L-seryl-[protein] + ATP = O-phospho-L-seryl-[protein] + ADP + H(+)</text>
        <dbReference type="Rhea" id="RHEA:17989"/>
        <dbReference type="Rhea" id="RHEA-COMP:9863"/>
        <dbReference type="Rhea" id="RHEA-COMP:11604"/>
        <dbReference type="ChEBI" id="CHEBI:15378"/>
        <dbReference type="ChEBI" id="CHEBI:29999"/>
        <dbReference type="ChEBI" id="CHEBI:30616"/>
        <dbReference type="ChEBI" id="CHEBI:83421"/>
        <dbReference type="ChEBI" id="CHEBI:456216"/>
        <dbReference type="EC" id="2.7.11.1"/>
    </reaction>
</comment>
<keyword evidence="4" id="KW-0723">Serine/threonine-protein kinase</keyword>
<dbReference type="GeneID" id="101505157"/>
<evidence type="ECO:0000256" key="7">
    <source>
        <dbReference type="ARBA" id="ARBA00022741"/>
    </source>
</evidence>
<dbReference type="InterPro" id="IPR001245">
    <property type="entry name" value="Ser-Thr/Tyr_kinase_cat_dom"/>
</dbReference>
<dbReference type="RefSeq" id="XP_004486085.1">
    <property type="nucleotide sequence ID" value="XM_004486028.3"/>
</dbReference>
<dbReference type="GO" id="GO:0004674">
    <property type="term" value="F:protein serine/threonine kinase activity"/>
    <property type="evidence" value="ECO:0007669"/>
    <property type="project" value="UniProtKB-KW"/>
</dbReference>
<dbReference type="GO" id="GO:0051020">
    <property type="term" value="F:GTPase binding"/>
    <property type="evidence" value="ECO:0007669"/>
    <property type="project" value="UniProtKB-ARBA"/>
</dbReference>
<accession>A0A1S2XCA7</accession>
<dbReference type="GO" id="GO:0005737">
    <property type="term" value="C:cytoplasm"/>
    <property type="evidence" value="ECO:0007669"/>
    <property type="project" value="UniProtKB-SubCell"/>
</dbReference>
<dbReference type="InterPro" id="IPR008271">
    <property type="entry name" value="Ser/Thr_kinase_AS"/>
</dbReference>
<evidence type="ECO:0000256" key="14">
    <source>
        <dbReference type="SAM" id="MobiDB-lite"/>
    </source>
</evidence>
<reference evidence="17" key="2">
    <citation type="submission" date="2025-08" db="UniProtKB">
        <authorList>
            <consortium name="RefSeq"/>
        </authorList>
    </citation>
    <scope>IDENTIFICATION</scope>
    <source>
        <tissue evidence="17">Etiolated seedlings</tissue>
    </source>
</reference>
<evidence type="ECO:0000256" key="8">
    <source>
        <dbReference type="ARBA" id="ARBA00022777"/>
    </source>
</evidence>
<dbReference type="SUPFAM" id="SSF56112">
    <property type="entry name" value="Protein kinase-like (PK-like)"/>
    <property type="match status" value="1"/>
</dbReference>
<evidence type="ECO:0000313" key="16">
    <source>
        <dbReference type="Proteomes" id="UP000087171"/>
    </source>
</evidence>
<dbReference type="Gene3D" id="1.10.510.10">
    <property type="entry name" value="Transferase(Phosphotransferase) domain 1"/>
    <property type="match status" value="1"/>
</dbReference>
<feature type="binding site" evidence="13">
    <location>
        <position position="207"/>
    </location>
    <ligand>
        <name>ATP</name>
        <dbReference type="ChEBI" id="CHEBI:30616"/>
    </ligand>
</feature>
<dbReference type="GO" id="GO:0005524">
    <property type="term" value="F:ATP binding"/>
    <property type="evidence" value="ECO:0007669"/>
    <property type="project" value="UniProtKB-UniRule"/>
</dbReference>
<dbReference type="EC" id="2.7.11.1" evidence="2"/>
<keyword evidence="16" id="KW-1185">Reference proteome</keyword>
<evidence type="ECO:0000313" key="17">
    <source>
        <dbReference type="RefSeq" id="XP_004486085.1"/>
    </source>
</evidence>
<name>A0A1S2XCA7_CICAR</name>
<feature type="domain" description="Protein kinase" evidence="15">
    <location>
        <begin position="179"/>
        <end position="451"/>
    </location>
</feature>
<organism evidence="16 17">
    <name type="scientific">Cicer arietinum</name>
    <name type="common">Chickpea</name>
    <name type="synonym">Garbanzo</name>
    <dbReference type="NCBI Taxonomy" id="3827"/>
    <lineage>
        <taxon>Eukaryota</taxon>
        <taxon>Viridiplantae</taxon>
        <taxon>Streptophyta</taxon>
        <taxon>Embryophyta</taxon>
        <taxon>Tracheophyta</taxon>
        <taxon>Spermatophyta</taxon>
        <taxon>Magnoliopsida</taxon>
        <taxon>eudicotyledons</taxon>
        <taxon>Gunneridae</taxon>
        <taxon>Pentapetalae</taxon>
        <taxon>rosids</taxon>
        <taxon>fabids</taxon>
        <taxon>Fabales</taxon>
        <taxon>Fabaceae</taxon>
        <taxon>Papilionoideae</taxon>
        <taxon>50 kb inversion clade</taxon>
        <taxon>NPAAA clade</taxon>
        <taxon>Hologalegina</taxon>
        <taxon>IRL clade</taxon>
        <taxon>Cicereae</taxon>
        <taxon>Cicer</taxon>
    </lineage>
</organism>
<protein>
    <recommendedName>
        <fullName evidence="2">non-specific serine/threonine protein kinase</fullName>
        <ecNumber evidence="2">2.7.11.1</ecNumber>
    </recommendedName>
</protein>
<dbReference type="KEGG" id="cam:101505157"/>
<dbReference type="PANTHER" id="PTHR47987:SF13">
    <property type="entry name" value="RECEPTOR-LIKE CYTOSOLIC SERINE_THREONINE-PROTEIN KINASE RBK2"/>
    <property type="match status" value="1"/>
</dbReference>
<evidence type="ECO:0000256" key="9">
    <source>
        <dbReference type="ARBA" id="ARBA00022840"/>
    </source>
</evidence>
<sequence length="506" mass="57044">MSDELRGEPQPPHSSSNNVHKSEKKQVDKKESPSVKGRRPRPGFSDSFSSIDFANLDIEEGSQTEYSPRSQESETPSSRASTSDSEGQAGLRGNLNNNNQWRGFFKLLKKGSQMPFQTFHPLKNVPKLTRRKSKRIREDLIPSLNSPALQSSFDSEFCCFKSSWKNFTLSEIQAATNDFSHDNLIGEGGYAEVYLGKLEDGNFVAIKRLTRGCQEEMTADFLSELGIIVHVDHPNIARLIGYGVEGGMFLVLQLSPHGSLSSLLYGPREKLNWSLRFKIAMGTAEGLRYLHEGCQRRIIHKDIKASNILLSEDFEPQISDFGLAKWLPDQWTHHTVSKVEGTFGYLPPEFFLHGIVDEKTDVYAYGVLLLELITGRQALDSSQKSLVMWAKPLLSSNNIKELVDPILDDAYDGEQMKLVILTASMCIDQSSIQRPVMSQVLQILRGEQECLKTLKGQKSKLHRTYSEELFDAEDYNSTKFLSDRDRHMETILGISNSNIKEENSPN</sequence>
<keyword evidence="3" id="KW-0963">Cytoplasm</keyword>
<dbReference type="InterPro" id="IPR000719">
    <property type="entry name" value="Prot_kinase_dom"/>
</dbReference>
<evidence type="ECO:0000256" key="6">
    <source>
        <dbReference type="ARBA" id="ARBA00022679"/>
    </source>
</evidence>
<keyword evidence="5" id="KW-0597">Phosphoprotein</keyword>
<feature type="compositionally biased region" description="Polar residues" evidence="14">
    <location>
        <begin position="63"/>
        <end position="86"/>
    </location>
</feature>
<keyword evidence="8" id="KW-0418">Kinase</keyword>
<dbReference type="Pfam" id="PF07714">
    <property type="entry name" value="PK_Tyr_Ser-Thr"/>
    <property type="match status" value="1"/>
</dbReference>
<evidence type="ECO:0000256" key="2">
    <source>
        <dbReference type="ARBA" id="ARBA00012513"/>
    </source>
</evidence>
<evidence type="ECO:0000256" key="12">
    <source>
        <dbReference type="ARBA" id="ARBA00063228"/>
    </source>
</evidence>